<reference evidence="2 3" key="1">
    <citation type="submission" date="2019-06" db="EMBL/GenBank/DDBJ databases">
        <title>Draft genomes of female and male turbot (Scophthalmus maximus).</title>
        <authorList>
            <person name="Xu H."/>
            <person name="Xu X.-W."/>
            <person name="Shao C."/>
            <person name="Chen S."/>
        </authorList>
    </citation>
    <scope>NUCLEOTIDE SEQUENCE [LARGE SCALE GENOMIC DNA]</scope>
    <source>
        <strain evidence="2">Ysfricsl-2016a</strain>
        <tissue evidence="2">Blood</tissue>
    </source>
</reference>
<sequence length="163" mass="17669">MEEEPMVTDAPHQHGTERSHNTPLCLQCVRLDVPMMIKDDPALICPLVEVLNTQKLKTTVTTQQLGFPAGHHQKGLQTFGATSPNKSRNRLPADLGAVNTIDKEINGPALRPPTALQSLLKSQLSASELLNQVYRQSCVVHGGTASPALALDTAETTQEKAWT</sequence>
<feature type="region of interest" description="Disordered" evidence="1">
    <location>
        <begin position="1"/>
        <end position="20"/>
    </location>
</feature>
<feature type="compositionally biased region" description="Basic and acidic residues" evidence="1">
    <location>
        <begin position="11"/>
        <end position="20"/>
    </location>
</feature>
<protein>
    <submittedName>
        <fullName evidence="2">Uncharacterized protein</fullName>
    </submittedName>
</protein>
<gene>
    <name evidence="2" type="ORF">F2P81_011366</name>
</gene>
<evidence type="ECO:0000313" key="2">
    <source>
        <dbReference type="EMBL" id="KAF0036054.1"/>
    </source>
</evidence>
<dbReference type="EMBL" id="VEVO01000010">
    <property type="protein sequence ID" value="KAF0036054.1"/>
    <property type="molecule type" value="Genomic_DNA"/>
</dbReference>
<evidence type="ECO:0000256" key="1">
    <source>
        <dbReference type="SAM" id="MobiDB-lite"/>
    </source>
</evidence>
<comment type="caution">
    <text evidence="2">The sequence shown here is derived from an EMBL/GenBank/DDBJ whole genome shotgun (WGS) entry which is preliminary data.</text>
</comment>
<accession>A0A6A4SYC0</accession>
<name>A0A6A4SYC0_SCOMX</name>
<evidence type="ECO:0000313" key="3">
    <source>
        <dbReference type="Proteomes" id="UP000438429"/>
    </source>
</evidence>
<dbReference type="AlphaFoldDB" id="A0A6A4SYC0"/>
<dbReference type="Proteomes" id="UP000438429">
    <property type="component" value="Unassembled WGS sequence"/>
</dbReference>
<organism evidence="2 3">
    <name type="scientific">Scophthalmus maximus</name>
    <name type="common">Turbot</name>
    <name type="synonym">Psetta maxima</name>
    <dbReference type="NCBI Taxonomy" id="52904"/>
    <lineage>
        <taxon>Eukaryota</taxon>
        <taxon>Metazoa</taxon>
        <taxon>Chordata</taxon>
        <taxon>Craniata</taxon>
        <taxon>Vertebrata</taxon>
        <taxon>Euteleostomi</taxon>
        <taxon>Actinopterygii</taxon>
        <taxon>Neopterygii</taxon>
        <taxon>Teleostei</taxon>
        <taxon>Neoteleostei</taxon>
        <taxon>Acanthomorphata</taxon>
        <taxon>Carangaria</taxon>
        <taxon>Pleuronectiformes</taxon>
        <taxon>Pleuronectoidei</taxon>
        <taxon>Scophthalmidae</taxon>
        <taxon>Scophthalmus</taxon>
    </lineage>
</organism>
<proteinExistence type="predicted"/>